<keyword evidence="3 7" id="KW-0602">Photosynthesis</keyword>
<evidence type="ECO:0000256" key="1">
    <source>
        <dbReference type="ARBA" id="ARBA00022494"/>
    </source>
</evidence>
<keyword evidence="2 7" id="KW-0150">Chloroplast</keyword>
<comment type="caution">
    <text evidence="8">The sequence shown here is derived from an EMBL/GenBank/DDBJ whole genome shotgun (WGS) entry which is preliminary data.</text>
</comment>
<feature type="binding site" evidence="6">
    <location>
        <position position="85"/>
    </location>
    <ligand>
        <name>chlorophyll a</name>
        <dbReference type="ChEBI" id="CHEBI:58416"/>
        <label>1</label>
    </ligand>
</feature>
<proteinExistence type="inferred from homology"/>
<dbReference type="InterPro" id="IPR022796">
    <property type="entry name" value="Chloroa_b-bind"/>
</dbReference>
<keyword evidence="4 7" id="KW-0934">Plastid</keyword>
<evidence type="ECO:0000313" key="8">
    <source>
        <dbReference type="EMBL" id="KAK3275452.1"/>
    </source>
</evidence>
<accession>A0AAE0GCA0</accession>
<keyword evidence="7" id="KW-0604">Photosystem II</keyword>
<protein>
    <recommendedName>
        <fullName evidence="7">Chlorophyll a-b binding protein, chloroplastic</fullName>
    </recommendedName>
</protein>
<evidence type="ECO:0000256" key="5">
    <source>
        <dbReference type="ARBA" id="ARBA00022991"/>
    </source>
</evidence>
<keyword evidence="1 6" id="KW-0148">Chlorophyll</keyword>
<comment type="function">
    <text evidence="7">The light-harvesting complex (LHC) functions as a light receptor, it captures and delivers excitation energy to photosystems with which it is closely associated.</text>
</comment>
<keyword evidence="7" id="KW-0793">Thylakoid</keyword>
<sequence length="231" mass="24609">MAATMMSSTFVAKVAPVRSQLRNVRVAAVSNGAKVTCAAKPSWLPGSTSPEYLDGSLPGDYGFDPLGLGKDVATLARLREAEIIHSRWAMLGVAGCVSVEALGYGDWLSAATASQQTYFGADVPFDLGTLLAIEFVSMAYLEGKRNEETDPEKRCYPGGAFDPMGFSKDAASFEMMKKKEIANGRTAMMAMLGVYCQTSTGSTPVANWLAHISDPWQVSVASNAVAIPYIN</sequence>
<dbReference type="EMBL" id="LGRX02007216">
    <property type="protein sequence ID" value="KAK3275452.1"/>
    <property type="molecule type" value="Genomic_DNA"/>
</dbReference>
<feature type="binding site" evidence="6">
    <location>
        <position position="211"/>
    </location>
    <ligand>
        <name>chlorophyll a</name>
        <dbReference type="ChEBI" id="CHEBI:58416"/>
        <label>1</label>
    </ligand>
</feature>
<keyword evidence="5 7" id="KW-0157">Chromophore</keyword>
<reference evidence="8 9" key="1">
    <citation type="journal article" date="2015" name="Genome Biol. Evol.">
        <title>Comparative Genomics of a Bacterivorous Green Alga Reveals Evolutionary Causalities and Consequences of Phago-Mixotrophic Mode of Nutrition.</title>
        <authorList>
            <person name="Burns J.A."/>
            <person name="Paasch A."/>
            <person name="Narechania A."/>
            <person name="Kim E."/>
        </authorList>
    </citation>
    <scope>NUCLEOTIDE SEQUENCE [LARGE SCALE GENOMIC DNA]</scope>
    <source>
        <strain evidence="8 9">PLY_AMNH</strain>
    </source>
</reference>
<evidence type="ECO:0000313" key="9">
    <source>
        <dbReference type="Proteomes" id="UP001190700"/>
    </source>
</evidence>
<name>A0AAE0GCA0_9CHLO</name>
<feature type="binding site" evidence="6">
    <location>
        <position position="183"/>
    </location>
    <ligand>
        <name>chlorophyll a</name>
        <dbReference type="ChEBI" id="CHEBI:58416"/>
        <label>1</label>
    </ligand>
</feature>
<feature type="binding site" evidence="6">
    <location>
        <position position="82"/>
    </location>
    <ligand>
        <name>chlorophyll a</name>
        <dbReference type="ChEBI" id="CHEBI:58416"/>
        <label>1</label>
    </ligand>
</feature>
<feature type="binding site" evidence="6">
    <location>
        <position position="197"/>
    </location>
    <ligand>
        <name>chlorophyll a</name>
        <dbReference type="ChEBI" id="CHEBI:58416"/>
        <label>1</label>
    </ligand>
</feature>
<feature type="binding site" evidence="6">
    <location>
        <position position="179"/>
    </location>
    <ligand>
        <name>chlorophyll a</name>
        <dbReference type="ChEBI" id="CHEBI:58416"/>
        <label>1</label>
    </ligand>
</feature>
<dbReference type="GO" id="GO:0009523">
    <property type="term" value="C:photosystem II"/>
    <property type="evidence" value="ECO:0007669"/>
    <property type="project" value="UniProtKB-KW"/>
</dbReference>
<dbReference type="SUPFAM" id="SSF103511">
    <property type="entry name" value="Chlorophyll a-b binding protein"/>
    <property type="match status" value="1"/>
</dbReference>
<dbReference type="GO" id="GO:0009522">
    <property type="term" value="C:photosystem I"/>
    <property type="evidence" value="ECO:0007669"/>
    <property type="project" value="UniProtKB-KW"/>
</dbReference>
<organism evidence="8 9">
    <name type="scientific">Cymbomonas tetramitiformis</name>
    <dbReference type="NCBI Taxonomy" id="36881"/>
    <lineage>
        <taxon>Eukaryota</taxon>
        <taxon>Viridiplantae</taxon>
        <taxon>Chlorophyta</taxon>
        <taxon>Pyramimonadophyceae</taxon>
        <taxon>Pyramimonadales</taxon>
        <taxon>Pyramimonadaceae</taxon>
        <taxon>Cymbomonas</taxon>
    </lineage>
</organism>
<evidence type="ECO:0000256" key="6">
    <source>
        <dbReference type="PIRSR" id="PIRSR601344-1"/>
    </source>
</evidence>
<keyword evidence="7" id="KW-0603">Photosystem I</keyword>
<evidence type="ECO:0000256" key="2">
    <source>
        <dbReference type="ARBA" id="ARBA00022528"/>
    </source>
</evidence>
<dbReference type="InterPro" id="IPR001344">
    <property type="entry name" value="Chloro_AB-bd_pln"/>
</dbReference>
<dbReference type="AlphaFoldDB" id="A0AAE0GCA0"/>
<dbReference type="PANTHER" id="PTHR21649">
    <property type="entry name" value="CHLOROPHYLL A/B BINDING PROTEIN"/>
    <property type="match status" value="1"/>
</dbReference>
<gene>
    <name evidence="8" type="ORF">CYMTET_16418</name>
</gene>
<feature type="binding site" evidence="6">
    <location>
        <position position="180"/>
    </location>
    <ligand>
        <name>chlorophyll a</name>
        <dbReference type="ChEBI" id="CHEBI:58416"/>
        <label>1</label>
    </ligand>
</feature>
<dbReference type="GO" id="GO:0009535">
    <property type="term" value="C:chloroplast thylakoid membrane"/>
    <property type="evidence" value="ECO:0007669"/>
    <property type="project" value="UniProtKB-SubCell"/>
</dbReference>
<evidence type="ECO:0000256" key="7">
    <source>
        <dbReference type="RuleBase" id="RU363080"/>
    </source>
</evidence>
<evidence type="ECO:0000256" key="4">
    <source>
        <dbReference type="ARBA" id="ARBA00022640"/>
    </source>
</evidence>
<feature type="binding site" description="axial binding residue" evidence="6">
    <location>
        <position position="87"/>
    </location>
    <ligand>
        <name>chlorophyll b</name>
        <dbReference type="ChEBI" id="CHEBI:61721"/>
        <label>1</label>
    </ligand>
    <ligandPart>
        <name>Mg</name>
        <dbReference type="ChEBI" id="CHEBI:25107"/>
    </ligandPart>
</feature>
<dbReference type="GO" id="GO:0016168">
    <property type="term" value="F:chlorophyll binding"/>
    <property type="evidence" value="ECO:0007669"/>
    <property type="project" value="UniProtKB-KW"/>
</dbReference>
<comment type="subcellular location">
    <subcellularLocation>
        <location evidence="7">Plastid</location>
        <location evidence="7">Chloroplast thylakoid membrane</location>
    </subcellularLocation>
</comment>
<keyword evidence="9" id="KW-1185">Reference proteome</keyword>
<dbReference type="Pfam" id="PF00504">
    <property type="entry name" value="Chloroa_b-bind"/>
    <property type="match status" value="1"/>
</dbReference>
<dbReference type="Proteomes" id="UP001190700">
    <property type="component" value="Unassembled WGS sequence"/>
</dbReference>
<dbReference type="Gene3D" id="1.10.3460.10">
    <property type="entry name" value="Chlorophyll a/b binding protein domain"/>
    <property type="match status" value="1"/>
</dbReference>
<evidence type="ECO:0000256" key="3">
    <source>
        <dbReference type="ARBA" id="ARBA00022531"/>
    </source>
</evidence>
<dbReference type="GO" id="GO:0009765">
    <property type="term" value="P:photosynthesis, light harvesting"/>
    <property type="evidence" value="ECO:0007669"/>
    <property type="project" value="InterPro"/>
</dbReference>
<comment type="similarity">
    <text evidence="7">Belongs to the light-harvesting chlorophyll a/b-binding (LHC) protein family.</text>
</comment>
<feature type="binding site" evidence="6">
    <location>
        <position position="185"/>
    </location>
    <ligand>
        <name>chlorophyll b</name>
        <dbReference type="ChEBI" id="CHEBI:61721"/>
        <label>2</label>
    </ligand>
</feature>